<evidence type="ECO:0000313" key="8">
    <source>
        <dbReference type="EMBL" id="MBB4013630.1"/>
    </source>
</evidence>
<accession>A0A840BKW3</accession>
<keyword evidence="1 6" id="KW-0819">tRNA processing</keyword>
<dbReference type="HAMAP" id="MF_00227">
    <property type="entry name" value="RNase_P"/>
    <property type="match status" value="1"/>
</dbReference>
<keyword evidence="4 6" id="KW-0378">Hydrolase</keyword>
<dbReference type="Proteomes" id="UP000561045">
    <property type="component" value="Unassembled WGS sequence"/>
</dbReference>
<dbReference type="SUPFAM" id="SSF54211">
    <property type="entry name" value="Ribosomal protein S5 domain 2-like"/>
    <property type="match status" value="1"/>
</dbReference>
<reference evidence="8 9" key="1">
    <citation type="submission" date="2020-08" db="EMBL/GenBank/DDBJ databases">
        <title>Genomic Encyclopedia of Type Strains, Phase IV (KMG-IV): sequencing the most valuable type-strain genomes for metagenomic binning, comparative biology and taxonomic classification.</title>
        <authorList>
            <person name="Goeker M."/>
        </authorList>
    </citation>
    <scope>NUCLEOTIDE SEQUENCE [LARGE SCALE GENOMIC DNA]</scope>
    <source>
        <strain evidence="8 9">DSM 106739</strain>
    </source>
</reference>
<dbReference type="InterPro" id="IPR020568">
    <property type="entry name" value="Ribosomal_Su5_D2-typ_SF"/>
</dbReference>
<dbReference type="PANTHER" id="PTHR33992">
    <property type="entry name" value="RIBONUCLEASE P PROTEIN COMPONENT"/>
    <property type="match status" value="1"/>
</dbReference>
<dbReference type="GO" id="GO:0004526">
    <property type="term" value="F:ribonuclease P activity"/>
    <property type="evidence" value="ECO:0007669"/>
    <property type="project" value="UniProtKB-UniRule"/>
</dbReference>
<dbReference type="GO" id="GO:0042781">
    <property type="term" value="F:3'-tRNA processing endoribonuclease activity"/>
    <property type="evidence" value="ECO:0007669"/>
    <property type="project" value="TreeGrafter"/>
</dbReference>
<name>A0A840BKW3_9RHOO</name>
<evidence type="ECO:0000256" key="2">
    <source>
        <dbReference type="ARBA" id="ARBA00022722"/>
    </source>
</evidence>
<dbReference type="EMBL" id="JACIET010000002">
    <property type="protein sequence ID" value="MBB4013630.1"/>
    <property type="molecule type" value="Genomic_DNA"/>
</dbReference>
<dbReference type="Pfam" id="PF00825">
    <property type="entry name" value="Ribonuclease_P"/>
    <property type="match status" value="1"/>
</dbReference>
<dbReference type="GO" id="GO:0000049">
    <property type="term" value="F:tRNA binding"/>
    <property type="evidence" value="ECO:0007669"/>
    <property type="project" value="UniProtKB-UniRule"/>
</dbReference>
<gene>
    <name evidence="6" type="primary">rnpA</name>
    <name evidence="8" type="ORF">GGR36_002976</name>
</gene>
<comment type="subunit">
    <text evidence="6">Consists of a catalytic RNA component (M1 or rnpB) and a protein subunit.</text>
</comment>
<proteinExistence type="inferred from homology"/>
<comment type="caution">
    <text evidence="8">The sequence shown here is derived from an EMBL/GenBank/DDBJ whole genome shotgun (WGS) entry which is preliminary data.</text>
</comment>
<comment type="function">
    <text evidence="6">RNaseP catalyzes the removal of the 5'-leader sequence from pre-tRNA to produce the mature 5'-terminus. It can also cleave other RNA substrates such as 4.5S RNA. The protein component plays an auxiliary but essential role in vivo by binding to the 5'-leader sequence and broadening the substrate specificity of the ribozyme.</text>
</comment>
<dbReference type="GO" id="GO:0001682">
    <property type="term" value="P:tRNA 5'-leader removal"/>
    <property type="evidence" value="ECO:0007669"/>
    <property type="project" value="UniProtKB-UniRule"/>
</dbReference>
<evidence type="ECO:0000256" key="6">
    <source>
        <dbReference type="HAMAP-Rule" id="MF_00227"/>
    </source>
</evidence>
<evidence type="ECO:0000256" key="4">
    <source>
        <dbReference type="ARBA" id="ARBA00022801"/>
    </source>
</evidence>
<keyword evidence="5 6" id="KW-0694">RNA-binding</keyword>
<dbReference type="Gene3D" id="3.30.230.10">
    <property type="match status" value="1"/>
</dbReference>
<protein>
    <recommendedName>
        <fullName evidence="6 7">Ribonuclease P protein component</fullName>
        <shortName evidence="6">RNase P protein</shortName>
        <shortName evidence="6">RNaseP protein</shortName>
        <ecNumber evidence="6 7">3.1.26.5</ecNumber>
    </recommendedName>
    <alternativeName>
        <fullName evidence="6">Protein C5</fullName>
    </alternativeName>
</protein>
<dbReference type="GO" id="GO:0030677">
    <property type="term" value="C:ribonuclease P complex"/>
    <property type="evidence" value="ECO:0007669"/>
    <property type="project" value="TreeGrafter"/>
</dbReference>
<keyword evidence="3 6" id="KW-0255">Endonuclease</keyword>
<sequence>MAALFWPLVAPRAVIVSPSDRLAETTGFDLLPAYRLHTGEEFSAVFAHRRVVRGQVFNLHYRPNALCSARIGFVVAKKLARRAVQRNLIKRIGREVFRLERASLPCCDLVLRLSASPKAVSRENLRAEVQMLFKRLPRG</sequence>
<dbReference type="InterPro" id="IPR000100">
    <property type="entry name" value="RNase_P"/>
</dbReference>
<dbReference type="AlphaFoldDB" id="A0A840BKW3"/>
<dbReference type="RefSeq" id="WP_338086704.1">
    <property type="nucleotide sequence ID" value="NZ_BAABLE010000005.1"/>
</dbReference>
<dbReference type="PANTHER" id="PTHR33992:SF1">
    <property type="entry name" value="RIBONUCLEASE P PROTEIN COMPONENT"/>
    <property type="match status" value="1"/>
</dbReference>
<dbReference type="EC" id="3.1.26.5" evidence="6 7"/>
<dbReference type="NCBIfam" id="TIGR00188">
    <property type="entry name" value="rnpA"/>
    <property type="match status" value="1"/>
</dbReference>
<comment type="similarity">
    <text evidence="6">Belongs to the RnpA family.</text>
</comment>
<evidence type="ECO:0000256" key="1">
    <source>
        <dbReference type="ARBA" id="ARBA00022694"/>
    </source>
</evidence>
<evidence type="ECO:0000256" key="3">
    <source>
        <dbReference type="ARBA" id="ARBA00022759"/>
    </source>
</evidence>
<keyword evidence="2 6" id="KW-0540">Nuclease</keyword>
<evidence type="ECO:0000313" key="9">
    <source>
        <dbReference type="Proteomes" id="UP000561045"/>
    </source>
</evidence>
<keyword evidence="9" id="KW-1185">Reference proteome</keyword>
<organism evidence="8 9">
    <name type="scientific">Niveibacterium umoris</name>
    <dbReference type="NCBI Taxonomy" id="1193620"/>
    <lineage>
        <taxon>Bacteria</taxon>
        <taxon>Pseudomonadati</taxon>
        <taxon>Pseudomonadota</taxon>
        <taxon>Betaproteobacteria</taxon>
        <taxon>Rhodocyclales</taxon>
        <taxon>Rhodocyclaceae</taxon>
        <taxon>Niveibacterium</taxon>
    </lineage>
</organism>
<comment type="catalytic activity">
    <reaction evidence="6">
        <text>Endonucleolytic cleavage of RNA, removing 5'-extranucleotides from tRNA precursor.</text>
        <dbReference type="EC" id="3.1.26.5"/>
    </reaction>
</comment>
<evidence type="ECO:0000256" key="7">
    <source>
        <dbReference type="NCBIfam" id="TIGR00188"/>
    </source>
</evidence>
<evidence type="ECO:0000256" key="5">
    <source>
        <dbReference type="ARBA" id="ARBA00022884"/>
    </source>
</evidence>
<dbReference type="InterPro" id="IPR014721">
    <property type="entry name" value="Ribsml_uS5_D2-typ_fold_subgr"/>
</dbReference>